<accession>A0A1X1XR88</accession>
<feature type="transmembrane region" description="Helical" evidence="7">
    <location>
        <begin position="59"/>
        <end position="77"/>
    </location>
</feature>
<dbReference type="PANTHER" id="PTHR42775">
    <property type="entry name" value="PERMEASE RV2963-RELATED"/>
    <property type="match status" value="1"/>
</dbReference>
<sequence length="386" mass="41714">MRRVDAVLRALGMAGSMAWEILWALILGFALSAVVQSLVRRSTIAALLGDDRPRTLAVAAGLGAASSSCSYAAVALARSLFRKGANFTAAMAFEIASTNLVVELGIILALLMGWRFMVAEFIGGPVMIVTLALLFRLFVRSRVIDAARRQAERGIAGSMEGHAAMDMSVQGEGSFWRRLLSPQGFTAVSHVFVMEWAAILRDLVLGLLIAGAIAAWVPETFWQHFFFAQNPMLSALWGPIVGPLVAIASFVCSIGNVPLAAVLWNGGISFGGVIAFIFADLLILPILNIYRKYYGFRMMLTLLATFYAAMVVAGYFVELLFGTTHLIPTQRVATVMHAGISWNYTTWLNIVFLALAAVLVARFVLTGGVPMLRMMGGSPDAEHGHH</sequence>
<evidence type="ECO:0000256" key="3">
    <source>
        <dbReference type="ARBA" id="ARBA00022475"/>
    </source>
</evidence>
<evidence type="ECO:0000313" key="9">
    <source>
        <dbReference type="Proteomes" id="UP000193487"/>
    </source>
</evidence>
<comment type="similarity">
    <text evidence="2">Belongs to the UPF0718 family.</text>
</comment>
<dbReference type="EMBL" id="LQPE01000141">
    <property type="protein sequence ID" value="ORW01301.1"/>
    <property type="molecule type" value="Genomic_DNA"/>
</dbReference>
<dbReference type="GO" id="GO:0005886">
    <property type="term" value="C:plasma membrane"/>
    <property type="evidence" value="ECO:0007669"/>
    <property type="project" value="UniProtKB-SubCell"/>
</dbReference>
<dbReference type="Proteomes" id="UP000193487">
    <property type="component" value="Unassembled WGS sequence"/>
</dbReference>
<feature type="transmembrane region" description="Helical" evidence="7">
    <location>
        <begin position="347"/>
        <end position="365"/>
    </location>
</feature>
<dbReference type="InterPro" id="IPR005524">
    <property type="entry name" value="DUF318"/>
</dbReference>
<evidence type="ECO:0000256" key="4">
    <source>
        <dbReference type="ARBA" id="ARBA00022692"/>
    </source>
</evidence>
<keyword evidence="4 7" id="KW-0812">Transmembrane</keyword>
<comment type="caution">
    <text evidence="8">The sequence shown here is derived from an EMBL/GenBank/DDBJ whole genome shotgun (WGS) entry which is preliminary data.</text>
</comment>
<feature type="transmembrane region" description="Helical" evidence="7">
    <location>
        <begin position="205"/>
        <end position="228"/>
    </location>
</feature>
<keyword evidence="3" id="KW-1003">Cell membrane</keyword>
<name>A0A1X1XR88_9MYCO</name>
<feature type="transmembrane region" description="Helical" evidence="7">
    <location>
        <begin position="89"/>
        <end position="112"/>
    </location>
</feature>
<feature type="transmembrane region" description="Helical" evidence="7">
    <location>
        <begin position="270"/>
        <end position="290"/>
    </location>
</feature>
<evidence type="ECO:0008006" key="10">
    <source>
        <dbReference type="Google" id="ProtNLM"/>
    </source>
</evidence>
<gene>
    <name evidence="8" type="ORF">AWC14_08490</name>
</gene>
<organism evidence="8 9">
    <name type="scientific">Mycobacterium kyorinense</name>
    <dbReference type="NCBI Taxonomy" id="487514"/>
    <lineage>
        <taxon>Bacteria</taxon>
        <taxon>Bacillati</taxon>
        <taxon>Actinomycetota</taxon>
        <taxon>Actinomycetes</taxon>
        <taxon>Mycobacteriales</taxon>
        <taxon>Mycobacteriaceae</taxon>
        <taxon>Mycobacterium</taxon>
    </lineage>
</organism>
<feature type="transmembrane region" description="Helical" evidence="7">
    <location>
        <begin position="118"/>
        <end position="139"/>
    </location>
</feature>
<dbReference type="PANTHER" id="PTHR42775:SF1">
    <property type="entry name" value="PERMEASE RV2963-RELATED"/>
    <property type="match status" value="1"/>
</dbReference>
<evidence type="ECO:0000313" key="8">
    <source>
        <dbReference type="EMBL" id="ORW01301.1"/>
    </source>
</evidence>
<feature type="transmembrane region" description="Helical" evidence="7">
    <location>
        <begin position="240"/>
        <end position="264"/>
    </location>
</feature>
<evidence type="ECO:0000256" key="2">
    <source>
        <dbReference type="ARBA" id="ARBA00006386"/>
    </source>
</evidence>
<dbReference type="AlphaFoldDB" id="A0A1X1XR88"/>
<proteinExistence type="inferred from homology"/>
<keyword evidence="9" id="KW-1185">Reference proteome</keyword>
<dbReference type="InterPro" id="IPR053166">
    <property type="entry name" value="UPF0718_permease"/>
</dbReference>
<dbReference type="RefSeq" id="WP_045381079.1">
    <property type="nucleotide sequence ID" value="NZ_BBKA01000074.1"/>
</dbReference>
<comment type="subcellular location">
    <subcellularLocation>
        <location evidence="1">Cell membrane</location>
        <topology evidence="1">Multi-pass membrane protein</topology>
    </subcellularLocation>
</comment>
<dbReference type="Pfam" id="PF03773">
    <property type="entry name" value="ArsP_1"/>
    <property type="match status" value="1"/>
</dbReference>
<keyword evidence="6 7" id="KW-0472">Membrane</keyword>
<evidence type="ECO:0000256" key="5">
    <source>
        <dbReference type="ARBA" id="ARBA00022989"/>
    </source>
</evidence>
<feature type="transmembrane region" description="Helical" evidence="7">
    <location>
        <begin position="21"/>
        <end position="39"/>
    </location>
</feature>
<protein>
    <recommendedName>
        <fullName evidence="10">Permease</fullName>
    </recommendedName>
</protein>
<evidence type="ECO:0000256" key="6">
    <source>
        <dbReference type="ARBA" id="ARBA00023136"/>
    </source>
</evidence>
<feature type="transmembrane region" description="Helical" evidence="7">
    <location>
        <begin position="302"/>
        <end position="327"/>
    </location>
</feature>
<evidence type="ECO:0000256" key="1">
    <source>
        <dbReference type="ARBA" id="ARBA00004651"/>
    </source>
</evidence>
<evidence type="ECO:0000256" key="7">
    <source>
        <dbReference type="SAM" id="Phobius"/>
    </source>
</evidence>
<keyword evidence="5 7" id="KW-1133">Transmembrane helix</keyword>
<reference evidence="8 9" key="1">
    <citation type="submission" date="2016-01" db="EMBL/GenBank/DDBJ databases">
        <title>The new phylogeny of the genus Mycobacterium.</title>
        <authorList>
            <person name="Tarcisio F."/>
            <person name="Conor M."/>
            <person name="Antonella G."/>
            <person name="Elisabetta G."/>
            <person name="Giulia F.S."/>
            <person name="Sara T."/>
            <person name="Anna F."/>
            <person name="Clotilde B."/>
            <person name="Roberto B."/>
            <person name="Veronica D.S."/>
            <person name="Fabio R."/>
            <person name="Monica P."/>
            <person name="Olivier J."/>
            <person name="Enrico T."/>
            <person name="Nicola S."/>
        </authorList>
    </citation>
    <scope>NUCLEOTIDE SEQUENCE [LARGE SCALE GENOMIC DNA]</scope>
    <source>
        <strain evidence="8 9">DSM 45166</strain>
    </source>
</reference>
<dbReference type="OrthoDB" id="9811980at2"/>